<dbReference type="PANTHER" id="PTHR32089">
    <property type="entry name" value="METHYL-ACCEPTING CHEMOTAXIS PROTEIN MCPB"/>
    <property type="match status" value="1"/>
</dbReference>
<dbReference type="InterPro" id="IPR001610">
    <property type="entry name" value="PAC"/>
</dbReference>
<dbReference type="SUPFAM" id="SSF55785">
    <property type="entry name" value="PYP-like sensor domain (PAS domain)"/>
    <property type="match status" value="2"/>
</dbReference>
<dbReference type="AlphaFoldDB" id="A0A9D2I375"/>
<dbReference type="EMBL" id="DWYW01000214">
    <property type="protein sequence ID" value="HJA91014.1"/>
    <property type="molecule type" value="Genomic_DNA"/>
</dbReference>
<dbReference type="InterPro" id="IPR004089">
    <property type="entry name" value="MCPsignal_dom"/>
</dbReference>
<protein>
    <submittedName>
        <fullName evidence="5">PAS domain-containing protein</fullName>
    </submittedName>
</protein>
<dbReference type="Pfam" id="PF00015">
    <property type="entry name" value="MCPsignal"/>
    <property type="match status" value="1"/>
</dbReference>
<keyword evidence="1 2" id="KW-0807">Transducer</keyword>
<dbReference type="SMART" id="SM00086">
    <property type="entry name" value="PAC"/>
    <property type="match status" value="2"/>
</dbReference>
<dbReference type="PANTHER" id="PTHR32089:SF112">
    <property type="entry name" value="LYSOZYME-LIKE PROTEIN-RELATED"/>
    <property type="match status" value="1"/>
</dbReference>
<dbReference type="CDD" id="cd00130">
    <property type="entry name" value="PAS"/>
    <property type="match status" value="1"/>
</dbReference>
<dbReference type="InterPro" id="IPR035965">
    <property type="entry name" value="PAS-like_dom_sf"/>
</dbReference>
<comment type="caution">
    <text evidence="5">The sequence shown here is derived from an EMBL/GenBank/DDBJ whole genome shotgun (WGS) entry which is preliminary data.</text>
</comment>
<dbReference type="PROSITE" id="PS50113">
    <property type="entry name" value="PAC"/>
    <property type="match status" value="1"/>
</dbReference>
<reference evidence="5" key="1">
    <citation type="journal article" date="2021" name="PeerJ">
        <title>Extensive microbial diversity within the chicken gut microbiome revealed by metagenomics and culture.</title>
        <authorList>
            <person name="Gilroy R."/>
            <person name="Ravi A."/>
            <person name="Getino M."/>
            <person name="Pursley I."/>
            <person name="Horton D.L."/>
            <person name="Alikhan N.F."/>
            <person name="Baker D."/>
            <person name="Gharbi K."/>
            <person name="Hall N."/>
            <person name="Watson M."/>
            <person name="Adriaenssens E.M."/>
            <person name="Foster-Nyarko E."/>
            <person name="Jarju S."/>
            <person name="Secka A."/>
            <person name="Antonio M."/>
            <person name="Oren A."/>
            <person name="Chaudhuri R.R."/>
            <person name="La Ragione R."/>
            <person name="Hildebrand F."/>
            <person name="Pallen M.J."/>
        </authorList>
    </citation>
    <scope>NUCLEOTIDE SEQUENCE</scope>
    <source>
        <strain evidence="5">CHK171-505</strain>
    </source>
</reference>
<dbReference type="InterPro" id="IPR000014">
    <property type="entry name" value="PAS"/>
</dbReference>
<organism evidence="5 6">
    <name type="scientific">Candidatus Jeotgalibaca merdavium</name>
    <dbReference type="NCBI Taxonomy" id="2838627"/>
    <lineage>
        <taxon>Bacteria</taxon>
        <taxon>Bacillati</taxon>
        <taxon>Bacillota</taxon>
        <taxon>Bacilli</taxon>
        <taxon>Lactobacillales</taxon>
        <taxon>Carnobacteriaceae</taxon>
        <taxon>Jeotgalibaca</taxon>
    </lineage>
</organism>
<evidence type="ECO:0000259" key="3">
    <source>
        <dbReference type="PROSITE" id="PS50111"/>
    </source>
</evidence>
<dbReference type="InterPro" id="IPR000700">
    <property type="entry name" value="PAS-assoc_C"/>
</dbReference>
<dbReference type="GO" id="GO:0016020">
    <property type="term" value="C:membrane"/>
    <property type="evidence" value="ECO:0007669"/>
    <property type="project" value="InterPro"/>
</dbReference>
<dbReference type="Pfam" id="PF08447">
    <property type="entry name" value="PAS_3"/>
    <property type="match status" value="2"/>
</dbReference>
<dbReference type="NCBIfam" id="TIGR00229">
    <property type="entry name" value="sensory_box"/>
    <property type="match status" value="1"/>
</dbReference>
<evidence type="ECO:0000313" key="6">
    <source>
        <dbReference type="Proteomes" id="UP000886856"/>
    </source>
</evidence>
<dbReference type="Gene3D" id="1.10.287.950">
    <property type="entry name" value="Methyl-accepting chemotaxis protein"/>
    <property type="match status" value="1"/>
</dbReference>
<feature type="domain" description="Methyl-accepting transducer" evidence="3">
    <location>
        <begin position="210"/>
        <end position="372"/>
    </location>
</feature>
<sequence>MVNQAYEAHLFHSHPYDIEYRSKKKDNSIEWVHVRAKALTDKDGKVYRHIGTLSNIHQQKLDQLKVEQLLARLDLIEKSLSYSVGTVEGAWGIDFEKEETEEKYWFSPQFKRLLGFDEAAKNLDNNSWLQLIHPDEQKAIREEFNHLLAGDSNQTDFANSFRMMAVDGEEKWFSMIATVIFNEDGKPTLVSGVLRDIHHEVLRSEEDKAIETNMNEFATALDELATNIDDITTEASDLAQENERTVTAAQQAKDHIDSTKVVTDLIKNISDQTNLLGINASIEASLAGVHGKGFDVVAKEIVSLSNETSTAVESIELILNTVNESVLQIVDSINTMTDKINNQASVSEEINSTTDIINERANQLLTFIQHLN</sequence>
<proteinExistence type="predicted"/>
<dbReference type="PROSITE" id="PS50111">
    <property type="entry name" value="CHEMOTAXIS_TRANSDUC_2"/>
    <property type="match status" value="1"/>
</dbReference>
<reference evidence="5" key="2">
    <citation type="submission" date="2021-04" db="EMBL/GenBank/DDBJ databases">
        <authorList>
            <person name="Gilroy R."/>
        </authorList>
    </citation>
    <scope>NUCLEOTIDE SEQUENCE</scope>
    <source>
        <strain evidence="5">CHK171-505</strain>
    </source>
</reference>
<dbReference type="GO" id="GO:0007165">
    <property type="term" value="P:signal transduction"/>
    <property type="evidence" value="ECO:0007669"/>
    <property type="project" value="UniProtKB-KW"/>
</dbReference>
<feature type="domain" description="PAC" evidence="4">
    <location>
        <begin position="16"/>
        <end position="68"/>
    </location>
</feature>
<name>A0A9D2I375_9LACT</name>
<dbReference type="InterPro" id="IPR013655">
    <property type="entry name" value="PAS_fold_3"/>
</dbReference>
<accession>A0A9D2I375</accession>
<dbReference type="SMART" id="SM00283">
    <property type="entry name" value="MA"/>
    <property type="match status" value="1"/>
</dbReference>
<dbReference type="Gene3D" id="3.30.450.20">
    <property type="entry name" value="PAS domain"/>
    <property type="match status" value="2"/>
</dbReference>
<evidence type="ECO:0000313" key="5">
    <source>
        <dbReference type="EMBL" id="HJA91014.1"/>
    </source>
</evidence>
<dbReference type="SUPFAM" id="SSF58104">
    <property type="entry name" value="Methyl-accepting chemotaxis protein (MCP) signaling domain"/>
    <property type="match status" value="1"/>
</dbReference>
<evidence type="ECO:0000256" key="2">
    <source>
        <dbReference type="PROSITE-ProRule" id="PRU00284"/>
    </source>
</evidence>
<evidence type="ECO:0000259" key="4">
    <source>
        <dbReference type="PROSITE" id="PS50113"/>
    </source>
</evidence>
<dbReference type="Proteomes" id="UP000886856">
    <property type="component" value="Unassembled WGS sequence"/>
</dbReference>
<gene>
    <name evidence="5" type="ORF">H9948_09525</name>
</gene>
<evidence type="ECO:0000256" key="1">
    <source>
        <dbReference type="ARBA" id="ARBA00023224"/>
    </source>
</evidence>